<keyword evidence="3" id="KW-1185">Reference proteome</keyword>
<feature type="domain" description="Transposase DDE" evidence="1">
    <location>
        <begin position="1"/>
        <end position="52"/>
    </location>
</feature>
<evidence type="ECO:0000259" key="1">
    <source>
        <dbReference type="Pfam" id="PF13612"/>
    </source>
</evidence>
<evidence type="ECO:0000313" key="2">
    <source>
        <dbReference type="EMBL" id="MBE0361269.1"/>
    </source>
</evidence>
<organism evidence="2 3">
    <name type="scientific">Pseudoalteromonas aliena SW19</name>
    <dbReference type="NCBI Taxonomy" id="1314866"/>
    <lineage>
        <taxon>Bacteria</taxon>
        <taxon>Pseudomonadati</taxon>
        <taxon>Pseudomonadota</taxon>
        <taxon>Gammaproteobacteria</taxon>
        <taxon>Alteromonadales</taxon>
        <taxon>Pseudoalteromonadaceae</taxon>
        <taxon>Pseudoalteromonas</taxon>
    </lineage>
</organism>
<dbReference type="EMBL" id="AQGU01000029">
    <property type="protein sequence ID" value="MBE0361269.1"/>
    <property type="molecule type" value="Genomic_DNA"/>
</dbReference>
<sequence>MGRFYGFKLHLIVNHHDEIVAVKVTTGNLDDTQPVYELASCLTDKLYGDKGLKLAKI</sequence>
<proteinExistence type="predicted"/>
<reference evidence="2 3" key="1">
    <citation type="submission" date="2015-06" db="EMBL/GenBank/DDBJ databases">
        <title>Genome sequence of Pseudoalteromonas aliena.</title>
        <authorList>
            <person name="Xie B.-B."/>
            <person name="Rong J.-C."/>
            <person name="Qin Q.-L."/>
            <person name="Zhang Y.-Z."/>
        </authorList>
    </citation>
    <scope>NUCLEOTIDE SEQUENCE [LARGE SCALE GENOMIC DNA]</scope>
    <source>
        <strain evidence="2 3">SW19</strain>
    </source>
</reference>
<dbReference type="Proteomes" id="UP000648482">
    <property type="component" value="Unassembled WGS sequence"/>
</dbReference>
<dbReference type="Pfam" id="PF13612">
    <property type="entry name" value="DDE_Tnp_1_3"/>
    <property type="match status" value="1"/>
</dbReference>
<comment type="caution">
    <text evidence="2">The sequence shown here is derived from an EMBL/GenBank/DDBJ whole genome shotgun (WGS) entry which is preliminary data.</text>
</comment>
<evidence type="ECO:0000313" key="3">
    <source>
        <dbReference type="Proteomes" id="UP000648482"/>
    </source>
</evidence>
<name>A0ABR9E7A0_9GAMM</name>
<dbReference type="InterPro" id="IPR025668">
    <property type="entry name" value="Tnp_DDE_dom"/>
</dbReference>
<protein>
    <recommendedName>
        <fullName evidence="1">Transposase DDE domain-containing protein</fullName>
    </recommendedName>
</protein>
<gene>
    <name evidence="2" type="ORF">PALI_b0217</name>
</gene>
<accession>A0ABR9E7A0</accession>